<gene>
    <name evidence="3" type="ORF">ACFU0X_30780</name>
</gene>
<reference evidence="3 4" key="1">
    <citation type="submission" date="2024-09" db="EMBL/GenBank/DDBJ databases">
        <title>The Natural Products Discovery Center: Release of the First 8490 Sequenced Strains for Exploring Actinobacteria Biosynthetic Diversity.</title>
        <authorList>
            <person name="Kalkreuter E."/>
            <person name="Kautsar S.A."/>
            <person name="Yang D."/>
            <person name="Bader C.D."/>
            <person name="Teijaro C.N."/>
            <person name="Fluegel L."/>
            <person name="Davis C.M."/>
            <person name="Simpson J.R."/>
            <person name="Lauterbach L."/>
            <person name="Steele A.D."/>
            <person name="Gui C."/>
            <person name="Meng S."/>
            <person name="Li G."/>
            <person name="Viehrig K."/>
            <person name="Ye F."/>
            <person name="Su P."/>
            <person name="Kiefer A.F."/>
            <person name="Nichols A."/>
            <person name="Cepeda A.J."/>
            <person name="Yan W."/>
            <person name="Fan B."/>
            <person name="Jiang Y."/>
            <person name="Adhikari A."/>
            <person name="Zheng C.-J."/>
            <person name="Schuster L."/>
            <person name="Cowan T.M."/>
            <person name="Smanski M.J."/>
            <person name="Chevrette M.G."/>
            <person name="De Carvalho L.P.S."/>
            <person name="Shen B."/>
        </authorList>
    </citation>
    <scope>NUCLEOTIDE SEQUENCE [LARGE SCALE GENOMIC DNA]</scope>
    <source>
        <strain evidence="3 4">NPDC057399</strain>
    </source>
</reference>
<dbReference type="Proteomes" id="UP001600650">
    <property type="component" value="Unassembled WGS sequence"/>
</dbReference>
<comment type="caution">
    <text evidence="3">The sequence shown here is derived from an EMBL/GenBank/DDBJ whole genome shotgun (WGS) entry which is preliminary data.</text>
</comment>
<keyword evidence="2" id="KW-0472">Membrane</keyword>
<evidence type="ECO:0000313" key="3">
    <source>
        <dbReference type="EMBL" id="MFE7967371.1"/>
    </source>
</evidence>
<feature type="region of interest" description="Disordered" evidence="1">
    <location>
        <begin position="239"/>
        <end position="290"/>
    </location>
</feature>
<dbReference type="RefSeq" id="WP_381728571.1">
    <property type="nucleotide sequence ID" value="NZ_JBHVBU010000144.1"/>
</dbReference>
<accession>A0ABW6JQT7</accession>
<proteinExistence type="predicted"/>
<organism evidence="3 4">
    <name type="scientific">Streptomyces cellulosae</name>
    <dbReference type="NCBI Taxonomy" id="1968"/>
    <lineage>
        <taxon>Bacteria</taxon>
        <taxon>Bacillati</taxon>
        <taxon>Actinomycetota</taxon>
        <taxon>Actinomycetes</taxon>
        <taxon>Kitasatosporales</taxon>
        <taxon>Streptomycetaceae</taxon>
        <taxon>Streptomyces</taxon>
    </lineage>
</organism>
<dbReference type="EMBL" id="JBHVBU010000144">
    <property type="protein sequence ID" value="MFE7967371.1"/>
    <property type="molecule type" value="Genomic_DNA"/>
</dbReference>
<evidence type="ECO:0000256" key="1">
    <source>
        <dbReference type="SAM" id="MobiDB-lite"/>
    </source>
</evidence>
<feature type="transmembrane region" description="Helical" evidence="2">
    <location>
        <begin position="84"/>
        <end position="105"/>
    </location>
</feature>
<keyword evidence="2" id="KW-1133">Transmembrane helix</keyword>
<evidence type="ECO:0000313" key="4">
    <source>
        <dbReference type="Proteomes" id="UP001600650"/>
    </source>
</evidence>
<keyword evidence="2" id="KW-0812">Transmembrane</keyword>
<feature type="transmembrane region" description="Helical" evidence="2">
    <location>
        <begin position="46"/>
        <end position="63"/>
    </location>
</feature>
<protein>
    <submittedName>
        <fullName evidence="3">Uncharacterized protein</fullName>
    </submittedName>
</protein>
<feature type="compositionally biased region" description="Low complexity" evidence="1">
    <location>
        <begin position="239"/>
        <end position="252"/>
    </location>
</feature>
<keyword evidence="4" id="KW-1185">Reference proteome</keyword>
<name>A0ABW6JQT7_STRCE</name>
<feature type="transmembrane region" description="Helical" evidence="2">
    <location>
        <begin position="20"/>
        <end position="40"/>
    </location>
</feature>
<sequence>MGRPDEADEMVEWLWRQAGWLAPAVAVLAVGGFVTVLLGPPFWSRVGVMFLCLLVGPLWGLLCQALARRGLRSSADGGGRRLRLAVLAAAAAAPLAVFGWVAVAIHHSSGYAMEYGEEDRLDLPQKCATGGATATCSGWRRLERGEPDEVVDDEYRRVDVHFGEAAWAEYGQYYSLAGVGSSAGNIEIDVRVVGADAYVTTGLAPSYFAPLGRPPLPSLAWATLPVLLITLSLGLRAPGHGTSGQPSSSGSPAPGPDGGGLRSVRQAPVTDGRVGRPSTASTAGTVSATSVSARVTAASDGFTIEQAVTAPGESSRRWQVRLELEWERIAAMEFTRERPDGPAALCVRLRNLPSRRVLDAAALSAEQWEEIAAAVAVHTRNRLLLDLSGWFPGDATPR</sequence>
<feature type="compositionally biased region" description="Low complexity" evidence="1">
    <location>
        <begin position="278"/>
        <end position="290"/>
    </location>
</feature>
<evidence type="ECO:0000256" key="2">
    <source>
        <dbReference type="SAM" id="Phobius"/>
    </source>
</evidence>